<evidence type="ECO:0000256" key="3">
    <source>
        <dbReference type="ARBA" id="ARBA00023027"/>
    </source>
</evidence>
<dbReference type="GO" id="GO:0006081">
    <property type="term" value="P:aldehyde metabolic process"/>
    <property type="evidence" value="ECO:0007669"/>
    <property type="project" value="InterPro"/>
</dbReference>
<evidence type="ECO:0000256" key="5">
    <source>
        <dbReference type="PIRSR" id="PIRSR036492-1"/>
    </source>
</evidence>
<dbReference type="InterPro" id="IPR016162">
    <property type="entry name" value="Ald_DH_N"/>
</dbReference>
<dbReference type="CDD" id="cd07135">
    <property type="entry name" value="ALDH_F14-YMR110C"/>
    <property type="match status" value="1"/>
</dbReference>
<dbReference type="InterPro" id="IPR016160">
    <property type="entry name" value="Ald_DH_CS_CYS"/>
</dbReference>
<feature type="active site" evidence="5">
    <location>
        <position position="254"/>
    </location>
</feature>
<dbReference type="InterPro" id="IPR029510">
    <property type="entry name" value="Ald_DH_CS_GLU"/>
</dbReference>
<evidence type="ECO:0000256" key="2">
    <source>
        <dbReference type="ARBA" id="ARBA00023002"/>
    </source>
</evidence>
<evidence type="ECO:0000256" key="6">
    <source>
        <dbReference type="PROSITE-ProRule" id="PRU10007"/>
    </source>
</evidence>
<evidence type="ECO:0000256" key="4">
    <source>
        <dbReference type="PIRNR" id="PIRNR036492"/>
    </source>
</evidence>
<accession>A0A067T9J2</accession>
<evidence type="ECO:0000256" key="7">
    <source>
        <dbReference type="RuleBase" id="RU003345"/>
    </source>
</evidence>
<keyword evidence="3" id="KW-0520">NAD</keyword>
<evidence type="ECO:0000313" key="10">
    <source>
        <dbReference type="Proteomes" id="UP000027222"/>
    </source>
</evidence>
<dbReference type="STRING" id="685588.A0A067T9J2"/>
<proteinExistence type="inferred from homology"/>
<keyword evidence="10" id="KW-1185">Reference proteome</keyword>
<dbReference type="HOGENOM" id="CLU_005391_3_1_1"/>
<dbReference type="SUPFAM" id="SSF53720">
    <property type="entry name" value="ALDH-like"/>
    <property type="match status" value="1"/>
</dbReference>
<protein>
    <recommendedName>
        <fullName evidence="4">Aldehyde dehydrogenase</fullName>
    </recommendedName>
</protein>
<dbReference type="PROSITE" id="PS00070">
    <property type="entry name" value="ALDEHYDE_DEHYDR_CYS"/>
    <property type="match status" value="1"/>
</dbReference>
<dbReference type="Proteomes" id="UP000027222">
    <property type="component" value="Unassembled WGS sequence"/>
</dbReference>
<evidence type="ECO:0000259" key="8">
    <source>
        <dbReference type="Pfam" id="PF00171"/>
    </source>
</evidence>
<dbReference type="Pfam" id="PF00171">
    <property type="entry name" value="Aldedh"/>
    <property type="match status" value="1"/>
</dbReference>
<dbReference type="PIRSF" id="PIRSF036492">
    <property type="entry name" value="ALDH"/>
    <property type="match status" value="1"/>
</dbReference>
<keyword evidence="2 4" id="KW-0560">Oxidoreductase</keyword>
<name>A0A067T9J2_GALM3</name>
<dbReference type="PROSITE" id="PS00687">
    <property type="entry name" value="ALDEHYDE_DEHYDR_GLU"/>
    <property type="match status" value="1"/>
</dbReference>
<gene>
    <name evidence="9" type="ORF">GALMADRAFT_61927</name>
</gene>
<dbReference type="FunFam" id="3.40.605.10:FF:000004">
    <property type="entry name" value="Aldehyde dehydrogenase"/>
    <property type="match status" value="1"/>
</dbReference>
<dbReference type="FunFam" id="3.40.309.10:FF:000025">
    <property type="entry name" value="Aldehyde dehydrogenase"/>
    <property type="match status" value="1"/>
</dbReference>
<dbReference type="InterPro" id="IPR015590">
    <property type="entry name" value="Aldehyde_DH_dom"/>
</dbReference>
<dbReference type="InterPro" id="IPR012394">
    <property type="entry name" value="Aldehyde_DH_NAD(P)"/>
</dbReference>
<comment type="similarity">
    <text evidence="1 4 7">Belongs to the aldehyde dehydrogenase family.</text>
</comment>
<dbReference type="Gene3D" id="3.40.605.10">
    <property type="entry name" value="Aldehyde Dehydrogenase, Chain A, domain 1"/>
    <property type="match status" value="1"/>
</dbReference>
<feature type="domain" description="Aldehyde dehydrogenase" evidence="8">
    <location>
        <begin position="21"/>
        <end position="441"/>
    </location>
</feature>
<evidence type="ECO:0000313" key="9">
    <source>
        <dbReference type="EMBL" id="KDR79806.1"/>
    </source>
</evidence>
<dbReference type="GO" id="GO:0004029">
    <property type="term" value="F:aldehyde dehydrogenase (NAD+) activity"/>
    <property type="evidence" value="ECO:0007669"/>
    <property type="project" value="TreeGrafter"/>
</dbReference>
<dbReference type="EMBL" id="KL142372">
    <property type="protein sequence ID" value="KDR79806.1"/>
    <property type="molecule type" value="Genomic_DNA"/>
</dbReference>
<dbReference type="Gene3D" id="3.40.309.10">
    <property type="entry name" value="Aldehyde Dehydrogenase, Chain A, domain 2"/>
    <property type="match status" value="1"/>
</dbReference>
<dbReference type="AlphaFoldDB" id="A0A067T9J2"/>
<dbReference type="GO" id="GO:0005737">
    <property type="term" value="C:cytoplasm"/>
    <property type="evidence" value="ECO:0007669"/>
    <property type="project" value="TreeGrafter"/>
</dbReference>
<dbReference type="InterPro" id="IPR016161">
    <property type="entry name" value="Ald_DH/histidinol_DH"/>
</dbReference>
<sequence>MSTTELAYTPIDEIPKIRDELRAGFASGKLKSIAYRKYQLTQLIYLIKDNMVPFEETMKKDLGRPVLEARMLEIIPTISEVVVQLQNVEKWSKPTKPPFSINVSPMRPLIRKEAKGTVLIISPFNYPLFLTLGPLAGAIAAGNSVLLKPSESTPATSSLMTELLHKYLDNDLVRMVNGAIPETTKILELQWDHILYTGNGRVAKIVATAAAKHLTPISLELGGKSPVIIDPKCDVKMAAKRIMWGKVVNAGQTCVAPDYILVPRDFQDTFVQALKEVYEEFYPDADKRSAEPGAFSRIVTPQATARIAGLLEKTQGTVAFGGQVDRETKFIAPTVVKDVKGEDSLMSEEIFGPILPVVPVDNLDDAIKFVNERDHPLALYVFSQDNEVKTKVFDRTQSGAVVANETVIHPGADGLPFGGIGPSGQGMHTGEYTFNMFTHFRSSMDSPSWIDYILKFRFPPYTSSKTDATMKMMRSLPSRPTGPPAATGTSKWWGKWFILAIAVAVAGRLTSRLKMTSS</sequence>
<evidence type="ECO:0000256" key="1">
    <source>
        <dbReference type="ARBA" id="ARBA00009986"/>
    </source>
</evidence>
<feature type="active site" evidence="5 6">
    <location>
        <position position="220"/>
    </location>
</feature>
<dbReference type="OrthoDB" id="440325at2759"/>
<dbReference type="PANTHER" id="PTHR43570:SF16">
    <property type="entry name" value="ALDEHYDE DEHYDROGENASE TYPE III, ISOFORM Q"/>
    <property type="match status" value="1"/>
</dbReference>
<organism evidence="9 10">
    <name type="scientific">Galerina marginata (strain CBS 339.88)</name>
    <dbReference type="NCBI Taxonomy" id="685588"/>
    <lineage>
        <taxon>Eukaryota</taxon>
        <taxon>Fungi</taxon>
        <taxon>Dikarya</taxon>
        <taxon>Basidiomycota</taxon>
        <taxon>Agaricomycotina</taxon>
        <taxon>Agaricomycetes</taxon>
        <taxon>Agaricomycetidae</taxon>
        <taxon>Agaricales</taxon>
        <taxon>Agaricineae</taxon>
        <taxon>Strophariaceae</taxon>
        <taxon>Galerina</taxon>
    </lineage>
</organism>
<reference evidence="10" key="1">
    <citation type="journal article" date="2014" name="Proc. Natl. Acad. Sci. U.S.A.">
        <title>Extensive sampling of basidiomycete genomes demonstrates inadequacy of the white-rot/brown-rot paradigm for wood decay fungi.</title>
        <authorList>
            <person name="Riley R."/>
            <person name="Salamov A.A."/>
            <person name="Brown D.W."/>
            <person name="Nagy L.G."/>
            <person name="Floudas D."/>
            <person name="Held B.W."/>
            <person name="Levasseur A."/>
            <person name="Lombard V."/>
            <person name="Morin E."/>
            <person name="Otillar R."/>
            <person name="Lindquist E.A."/>
            <person name="Sun H."/>
            <person name="LaButti K.M."/>
            <person name="Schmutz J."/>
            <person name="Jabbour D."/>
            <person name="Luo H."/>
            <person name="Baker S.E."/>
            <person name="Pisabarro A.G."/>
            <person name="Walton J.D."/>
            <person name="Blanchette R.A."/>
            <person name="Henrissat B."/>
            <person name="Martin F."/>
            <person name="Cullen D."/>
            <person name="Hibbett D.S."/>
            <person name="Grigoriev I.V."/>
        </authorList>
    </citation>
    <scope>NUCLEOTIDE SEQUENCE [LARGE SCALE GENOMIC DNA]</scope>
    <source>
        <strain evidence="10">CBS 339.88</strain>
    </source>
</reference>
<dbReference type="InterPro" id="IPR016163">
    <property type="entry name" value="Ald_DH_C"/>
</dbReference>
<dbReference type="PANTHER" id="PTHR43570">
    <property type="entry name" value="ALDEHYDE DEHYDROGENASE"/>
    <property type="match status" value="1"/>
</dbReference>